<evidence type="ECO:0000313" key="1">
    <source>
        <dbReference type="EnsemblMetazoa" id="ACHR014250-PB"/>
    </source>
</evidence>
<reference evidence="1" key="2">
    <citation type="submission" date="2020-05" db="UniProtKB">
        <authorList>
            <consortium name="EnsemblMetazoa"/>
        </authorList>
    </citation>
    <scope>IDENTIFICATION</scope>
    <source>
        <strain evidence="1">ACHKN1017</strain>
    </source>
</reference>
<dbReference type="VEuPathDB" id="VectorBase:ACHR014250"/>
<protein>
    <submittedName>
        <fullName evidence="1">Uncharacterized protein</fullName>
    </submittedName>
</protein>
<keyword evidence="2" id="KW-1185">Reference proteome</keyword>
<dbReference type="AlphaFoldDB" id="A0A182KIH3"/>
<organism evidence="1 2">
    <name type="scientific">Anopheles christyi</name>
    <dbReference type="NCBI Taxonomy" id="43041"/>
    <lineage>
        <taxon>Eukaryota</taxon>
        <taxon>Metazoa</taxon>
        <taxon>Ecdysozoa</taxon>
        <taxon>Arthropoda</taxon>
        <taxon>Hexapoda</taxon>
        <taxon>Insecta</taxon>
        <taxon>Pterygota</taxon>
        <taxon>Neoptera</taxon>
        <taxon>Endopterygota</taxon>
        <taxon>Diptera</taxon>
        <taxon>Nematocera</taxon>
        <taxon>Culicoidea</taxon>
        <taxon>Culicidae</taxon>
        <taxon>Anophelinae</taxon>
        <taxon>Anopheles</taxon>
    </lineage>
</organism>
<sequence>MAKDHGRYVHLFLLVHDHRYTVPIVPHRDRVCFLIDFHLDRAHLRIALLVVSRVHQNLVEDLVQTRHVRDLALYHLVGLLVVHPHRFLHHLDRTDVCVRTEQNVLQLGLFLVNLFDRFTANFRARCNRC</sequence>
<evidence type="ECO:0000313" key="2">
    <source>
        <dbReference type="Proteomes" id="UP000075881"/>
    </source>
</evidence>
<reference evidence="2" key="1">
    <citation type="submission" date="2013-03" db="EMBL/GenBank/DDBJ databases">
        <title>The Genome Sequence of Anopheles christyi ACHKN1017.</title>
        <authorList>
            <consortium name="The Broad Institute Genomics Platform"/>
            <person name="Neafsey D.E."/>
            <person name="Besansky N."/>
            <person name="Walker B."/>
            <person name="Young S.K."/>
            <person name="Zeng Q."/>
            <person name="Gargeya S."/>
            <person name="Fitzgerald M."/>
            <person name="Haas B."/>
            <person name="Abouelleil A."/>
            <person name="Allen A.W."/>
            <person name="Alvarado L."/>
            <person name="Arachchi H.M."/>
            <person name="Berlin A.M."/>
            <person name="Chapman S.B."/>
            <person name="Gainer-Dewar J."/>
            <person name="Goldberg J."/>
            <person name="Griggs A."/>
            <person name="Gujja S."/>
            <person name="Hansen M."/>
            <person name="Howarth C."/>
            <person name="Imamovic A."/>
            <person name="Ireland A."/>
            <person name="Larimer J."/>
            <person name="McCowan C."/>
            <person name="Murphy C."/>
            <person name="Pearson M."/>
            <person name="Poon T.W."/>
            <person name="Priest M."/>
            <person name="Roberts A."/>
            <person name="Saif S."/>
            <person name="Shea T."/>
            <person name="Sisk P."/>
            <person name="Sykes S."/>
            <person name="Wortman J."/>
            <person name="Nusbaum C."/>
            <person name="Birren B."/>
        </authorList>
    </citation>
    <scope>NUCLEOTIDE SEQUENCE [LARGE SCALE GENOMIC DNA]</scope>
    <source>
        <strain evidence="2">ACHKN1017</strain>
    </source>
</reference>
<dbReference type="EnsemblMetazoa" id="ACHR014250-RB">
    <property type="protein sequence ID" value="ACHR014250-PB"/>
    <property type="gene ID" value="ACHR014250"/>
</dbReference>
<dbReference type="Proteomes" id="UP000075881">
    <property type="component" value="Unassembled WGS sequence"/>
</dbReference>
<proteinExistence type="predicted"/>
<name>A0A182KIH3_9DIPT</name>
<accession>A0A182KIH3</accession>